<accession>A0A6N7QX99</accession>
<keyword evidence="1" id="KW-0808">Transferase</keyword>
<sequence>MTKAIYEEHLDQTEEQNEYRICSQCNSKMYSGYVIDNGLNYYCSDECLTQNMTLAEYTKLYADGEGDSYWTVFE</sequence>
<dbReference type="AlphaFoldDB" id="A0A6N7QX99"/>
<dbReference type="GO" id="GO:0016740">
    <property type="term" value="F:transferase activity"/>
    <property type="evidence" value="ECO:0007669"/>
    <property type="project" value="UniProtKB-KW"/>
</dbReference>
<dbReference type="EMBL" id="WJEE01000012">
    <property type="protein sequence ID" value="MRI66184.1"/>
    <property type="molecule type" value="Genomic_DNA"/>
</dbReference>
<gene>
    <name evidence="1" type="ORF">GH885_07470</name>
</gene>
<protein>
    <submittedName>
        <fullName evidence="1">CDP-alcohol phosphatidyltransferase</fullName>
    </submittedName>
</protein>
<keyword evidence="2" id="KW-1185">Reference proteome</keyword>
<name>A0A6N7QX99_9BACI</name>
<dbReference type="RefSeq" id="WP_144547109.1">
    <property type="nucleotide sequence ID" value="NZ_JBHUMW010000103.1"/>
</dbReference>
<comment type="caution">
    <text evidence="1">The sequence shown here is derived from an EMBL/GenBank/DDBJ whole genome shotgun (WGS) entry which is preliminary data.</text>
</comment>
<organism evidence="1 2">
    <name type="scientific">Gracilibacillus thailandensis</name>
    <dbReference type="NCBI Taxonomy" id="563735"/>
    <lineage>
        <taxon>Bacteria</taxon>
        <taxon>Bacillati</taxon>
        <taxon>Bacillota</taxon>
        <taxon>Bacilli</taxon>
        <taxon>Bacillales</taxon>
        <taxon>Bacillaceae</taxon>
        <taxon>Gracilibacillus</taxon>
    </lineage>
</organism>
<evidence type="ECO:0000313" key="2">
    <source>
        <dbReference type="Proteomes" id="UP000435187"/>
    </source>
</evidence>
<proteinExistence type="predicted"/>
<evidence type="ECO:0000313" key="1">
    <source>
        <dbReference type="EMBL" id="MRI66184.1"/>
    </source>
</evidence>
<dbReference type="Proteomes" id="UP000435187">
    <property type="component" value="Unassembled WGS sequence"/>
</dbReference>
<reference evidence="1 2" key="1">
    <citation type="submission" date="2019-10" db="EMBL/GenBank/DDBJ databases">
        <title>Gracilibacillus salitolerans sp. nov., a moderate halophile isolated from a saline soil in northwest China.</title>
        <authorList>
            <person name="Gan L."/>
        </authorList>
    </citation>
    <scope>NUCLEOTIDE SEQUENCE [LARGE SCALE GENOMIC DNA]</scope>
    <source>
        <strain evidence="1 2">TP2-8</strain>
    </source>
</reference>